<dbReference type="AlphaFoldDB" id="A0A6A5VIB2"/>
<sequence length="135" mass="15643">MEAARAREREMAEADWEELEWQEREAERQGAPVDDLTDQVLMELFGDGEAEDASDGYESDDTVDESSRQSHIDQRREIIMRNFNYMGEFDMTAIDTQGTHHRVRCQITDEYEEVSVHADAYVMVGGSHAIFYTIR</sequence>
<dbReference type="Proteomes" id="UP000800036">
    <property type="component" value="Unassembled WGS sequence"/>
</dbReference>
<protein>
    <submittedName>
        <fullName evidence="2">Uncharacterized protein</fullName>
    </submittedName>
</protein>
<dbReference type="EMBL" id="ML976683">
    <property type="protein sequence ID" value="KAF1973077.1"/>
    <property type="molecule type" value="Genomic_DNA"/>
</dbReference>
<keyword evidence="3" id="KW-1185">Reference proteome</keyword>
<proteinExistence type="predicted"/>
<evidence type="ECO:0000313" key="2">
    <source>
        <dbReference type="EMBL" id="KAF1973077.1"/>
    </source>
</evidence>
<evidence type="ECO:0000313" key="3">
    <source>
        <dbReference type="Proteomes" id="UP000800036"/>
    </source>
</evidence>
<gene>
    <name evidence="2" type="ORF">BU23DRAFT_568616</name>
</gene>
<name>A0A6A5VIB2_9PLEO</name>
<feature type="compositionally biased region" description="Acidic residues" evidence="1">
    <location>
        <begin position="46"/>
        <end position="64"/>
    </location>
</feature>
<accession>A0A6A5VIB2</accession>
<reference evidence="2" key="1">
    <citation type="journal article" date="2020" name="Stud. Mycol.">
        <title>101 Dothideomycetes genomes: a test case for predicting lifestyles and emergence of pathogens.</title>
        <authorList>
            <person name="Haridas S."/>
            <person name="Albert R."/>
            <person name="Binder M."/>
            <person name="Bloem J."/>
            <person name="Labutti K."/>
            <person name="Salamov A."/>
            <person name="Andreopoulos B."/>
            <person name="Baker S."/>
            <person name="Barry K."/>
            <person name="Bills G."/>
            <person name="Bluhm B."/>
            <person name="Cannon C."/>
            <person name="Castanera R."/>
            <person name="Culley D."/>
            <person name="Daum C."/>
            <person name="Ezra D."/>
            <person name="Gonzalez J."/>
            <person name="Henrissat B."/>
            <person name="Kuo A."/>
            <person name="Liang C."/>
            <person name="Lipzen A."/>
            <person name="Lutzoni F."/>
            <person name="Magnuson J."/>
            <person name="Mondo S."/>
            <person name="Nolan M."/>
            <person name="Ohm R."/>
            <person name="Pangilinan J."/>
            <person name="Park H.-J."/>
            <person name="Ramirez L."/>
            <person name="Alfaro M."/>
            <person name="Sun H."/>
            <person name="Tritt A."/>
            <person name="Yoshinaga Y."/>
            <person name="Zwiers L.-H."/>
            <person name="Turgeon B."/>
            <person name="Goodwin S."/>
            <person name="Spatafora J."/>
            <person name="Crous P."/>
            <person name="Grigoriev I."/>
        </authorList>
    </citation>
    <scope>NUCLEOTIDE SEQUENCE</scope>
    <source>
        <strain evidence="2">CBS 107.79</strain>
    </source>
</reference>
<feature type="region of interest" description="Disordered" evidence="1">
    <location>
        <begin position="1"/>
        <end position="72"/>
    </location>
</feature>
<evidence type="ECO:0000256" key="1">
    <source>
        <dbReference type="SAM" id="MobiDB-lite"/>
    </source>
</evidence>
<organism evidence="2 3">
    <name type="scientific">Bimuria novae-zelandiae CBS 107.79</name>
    <dbReference type="NCBI Taxonomy" id="1447943"/>
    <lineage>
        <taxon>Eukaryota</taxon>
        <taxon>Fungi</taxon>
        <taxon>Dikarya</taxon>
        <taxon>Ascomycota</taxon>
        <taxon>Pezizomycotina</taxon>
        <taxon>Dothideomycetes</taxon>
        <taxon>Pleosporomycetidae</taxon>
        <taxon>Pleosporales</taxon>
        <taxon>Massarineae</taxon>
        <taxon>Didymosphaeriaceae</taxon>
        <taxon>Bimuria</taxon>
    </lineage>
</organism>
<feature type="compositionally biased region" description="Basic and acidic residues" evidence="1">
    <location>
        <begin position="1"/>
        <end position="12"/>
    </location>
</feature>